<keyword evidence="5" id="KW-1185">Reference proteome</keyword>
<feature type="domain" description="GGDEF" evidence="3">
    <location>
        <begin position="178"/>
        <end position="311"/>
    </location>
</feature>
<dbReference type="Gene3D" id="3.10.580.10">
    <property type="entry name" value="CBS-domain"/>
    <property type="match status" value="1"/>
</dbReference>
<name>A0A845UWJ3_9GAMM</name>
<proteinExistence type="predicted"/>
<dbReference type="FunFam" id="3.30.70.270:FF:000001">
    <property type="entry name" value="Diguanylate cyclase domain protein"/>
    <property type="match status" value="1"/>
</dbReference>
<feature type="domain" description="EAL" evidence="2">
    <location>
        <begin position="320"/>
        <end position="574"/>
    </location>
</feature>
<evidence type="ECO:0000259" key="2">
    <source>
        <dbReference type="PROSITE" id="PS50883"/>
    </source>
</evidence>
<comment type="cofactor">
    <cofactor evidence="1">
        <name>Mg(2+)</name>
        <dbReference type="ChEBI" id="CHEBI:18420"/>
    </cofactor>
</comment>
<evidence type="ECO:0000256" key="1">
    <source>
        <dbReference type="ARBA" id="ARBA00001946"/>
    </source>
</evidence>
<dbReference type="InterPro" id="IPR052155">
    <property type="entry name" value="Biofilm_reg_signaling"/>
</dbReference>
<sequence>MNLLPAEQEDQVGQLKKTCPTAPTQTLLSKVHDQFQRDETLQTLVITDADRPVGLMNRNMLNELFSRPFTRELYGSSKVAEFMIPDPVIVETETSVDDLTRIILNEKMSAMQDGFILTHNEQYAGVGFGHDLLQLLSERKQQHLFKLAHYDHLTGLPNRLMFVDRLTQACLRAERSQEMIGLLFVDLDRFKEVNDTLGHAAGDELLIRVSERLRFTVRKVDSVSRLGGDEFTVTLEGIPAEATASEVANKIIASLQAPFAILGVDVTVTASIGISYFPAQAVDAEELQRNADVAMYQAKADGKNRHRAFAEHMLVSDRASLSMESELRNALSRRELEVYYQPQVDLVDQRIIGVESLLRWNRPGHGVVGPGEFLALADELGLMDDIGAFVLRETCRQIVEWKKRLQVELTGAVNLSFSQLENRKLPGFVAQVLKESGLEASGLMLEVTEQTIMNSVERSHANIERLGRLGVQLAIDDFGTGYSSLSYLLNLPIDRLKIDRCFIQGIERGGKARALTRAILNLANSLELRAVAEGVETLSQLDFLKQNGCRFAQGFLFSRPLPAAVLEPLLLDAASGATSLVQPEVDVRPKPG</sequence>
<dbReference type="SUPFAM" id="SSF55073">
    <property type="entry name" value="Nucleotide cyclase"/>
    <property type="match status" value="1"/>
</dbReference>
<dbReference type="SMART" id="SM00052">
    <property type="entry name" value="EAL"/>
    <property type="match status" value="1"/>
</dbReference>
<dbReference type="PANTHER" id="PTHR44757:SF2">
    <property type="entry name" value="BIOFILM ARCHITECTURE MAINTENANCE PROTEIN MBAA"/>
    <property type="match status" value="1"/>
</dbReference>
<dbReference type="Gene3D" id="3.20.20.450">
    <property type="entry name" value="EAL domain"/>
    <property type="match status" value="1"/>
</dbReference>
<dbReference type="InterPro" id="IPR029787">
    <property type="entry name" value="Nucleotide_cyclase"/>
</dbReference>
<dbReference type="SUPFAM" id="SSF54631">
    <property type="entry name" value="CBS-domain pair"/>
    <property type="match status" value="1"/>
</dbReference>
<dbReference type="Pfam" id="PF00563">
    <property type="entry name" value="EAL"/>
    <property type="match status" value="1"/>
</dbReference>
<dbReference type="NCBIfam" id="TIGR00254">
    <property type="entry name" value="GGDEF"/>
    <property type="match status" value="1"/>
</dbReference>
<dbReference type="InterPro" id="IPR000160">
    <property type="entry name" value="GGDEF_dom"/>
</dbReference>
<dbReference type="InterPro" id="IPR035919">
    <property type="entry name" value="EAL_sf"/>
</dbReference>
<dbReference type="PROSITE" id="PS50883">
    <property type="entry name" value="EAL"/>
    <property type="match status" value="1"/>
</dbReference>
<dbReference type="Pfam" id="PF00990">
    <property type="entry name" value="GGDEF"/>
    <property type="match status" value="1"/>
</dbReference>
<protein>
    <submittedName>
        <fullName evidence="4">EAL domain-containing protein</fullName>
    </submittedName>
</protein>
<dbReference type="GO" id="GO:0003824">
    <property type="term" value="F:catalytic activity"/>
    <property type="evidence" value="ECO:0007669"/>
    <property type="project" value="UniProtKB-ARBA"/>
</dbReference>
<evidence type="ECO:0000259" key="3">
    <source>
        <dbReference type="PROSITE" id="PS50887"/>
    </source>
</evidence>
<dbReference type="PANTHER" id="PTHR44757">
    <property type="entry name" value="DIGUANYLATE CYCLASE DGCP"/>
    <property type="match status" value="1"/>
</dbReference>
<dbReference type="CDD" id="cd01948">
    <property type="entry name" value="EAL"/>
    <property type="match status" value="1"/>
</dbReference>
<dbReference type="Gene3D" id="3.30.70.270">
    <property type="match status" value="1"/>
</dbReference>
<dbReference type="CDD" id="cd01949">
    <property type="entry name" value="GGDEF"/>
    <property type="match status" value="1"/>
</dbReference>
<dbReference type="SUPFAM" id="SSF141868">
    <property type="entry name" value="EAL domain-like"/>
    <property type="match status" value="1"/>
</dbReference>
<accession>A0A845UWJ3</accession>
<dbReference type="InterPro" id="IPR001633">
    <property type="entry name" value="EAL_dom"/>
</dbReference>
<dbReference type="Proteomes" id="UP000484885">
    <property type="component" value="Unassembled WGS sequence"/>
</dbReference>
<organism evidence="4 5">
    <name type="scientific">Wenzhouxiangella limi</name>
    <dbReference type="NCBI Taxonomy" id="2707351"/>
    <lineage>
        <taxon>Bacteria</taxon>
        <taxon>Pseudomonadati</taxon>
        <taxon>Pseudomonadota</taxon>
        <taxon>Gammaproteobacteria</taxon>
        <taxon>Chromatiales</taxon>
        <taxon>Wenzhouxiangellaceae</taxon>
        <taxon>Wenzhouxiangella</taxon>
    </lineage>
</organism>
<dbReference type="AlphaFoldDB" id="A0A845UWJ3"/>
<dbReference type="EMBL" id="JAAGSC010000040">
    <property type="protein sequence ID" value="NDY95807.1"/>
    <property type="molecule type" value="Genomic_DNA"/>
</dbReference>
<reference evidence="4 5" key="1">
    <citation type="submission" date="2020-02" db="EMBL/GenBank/DDBJ databases">
        <authorList>
            <person name="Zhang X.-Y."/>
        </authorList>
    </citation>
    <scope>NUCLEOTIDE SEQUENCE [LARGE SCALE GENOMIC DNA]</scope>
    <source>
        <strain evidence="4 5">C33</strain>
    </source>
</reference>
<dbReference type="SMART" id="SM00267">
    <property type="entry name" value="GGDEF"/>
    <property type="match status" value="1"/>
</dbReference>
<evidence type="ECO:0000313" key="5">
    <source>
        <dbReference type="Proteomes" id="UP000484885"/>
    </source>
</evidence>
<comment type="caution">
    <text evidence="4">The sequence shown here is derived from an EMBL/GenBank/DDBJ whole genome shotgun (WGS) entry which is preliminary data.</text>
</comment>
<dbReference type="InterPro" id="IPR046342">
    <property type="entry name" value="CBS_dom_sf"/>
</dbReference>
<evidence type="ECO:0000313" key="4">
    <source>
        <dbReference type="EMBL" id="NDY95807.1"/>
    </source>
</evidence>
<dbReference type="PROSITE" id="PS50887">
    <property type="entry name" value="GGDEF"/>
    <property type="match status" value="1"/>
</dbReference>
<gene>
    <name evidence="4" type="ORF">G3I74_08715</name>
</gene>
<dbReference type="InterPro" id="IPR043128">
    <property type="entry name" value="Rev_trsase/Diguanyl_cyclase"/>
</dbReference>
<dbReference type="RefSeq" id="WP_164211188.1">
    <property type="nucleotide sequence ID" value="NZ_JAAGSC010000040.1"/>
</dbReference>